<comment type="caution">
    <text evidence="2">The sequence shown here is derived from an EMBL/GenBank/DDBJ whole genome shotgun (WGS) entry which is preliminary data.</text>
</comment>
<dbReference type="Proteomes" id="UP000299102">
    <property type="component" value="Unassembled WGS sequence"/>
</dbReference>
<sequence length="131" mass="15183">MDSEFYPSTLAQRELGAVNHDCHRGDYNYRDRQFGVLSEAQTNELIGLIQKFLRPIRPWSVPNQKSTFRQLNHRRRRMKYNTRLKTGWGRELRTGREWNLIGTESHAGPGPKRRTELGSKTDVGSGLQSNV</sequence>
<keyword evidence="3" id="KW-1185">Reference proteome</keyword>
<name>A0A4C1VMZ2_EUMVA</name>
<evidence type="ECO:0000313" key="3">
    <source>
        <dbReference type="Proteomes" id="UP000299102"/>
    </source>
</evidence>
<evidence type="ECO:0000256" key="1">
    <source>
        <dbReference type="SAM" id="MobiDB-lite"/>
    </source>
</evidence>
<organism evidence="2 3">
    <name type="scientific">Eumeta variegata</name>
    <name type="common">Bagworm moth</name>
    <name type="synonym">Eumeta japonica</name>
    <dbReference type="NCBI Taxonomy" id="151549"/>
    <lineage>
        <taxon>Eukaryota</taxon>
        <taxon>Metazoa</taxon>
        <taxon>Ecdysozoa</taxon>
        <taxon>Arthropoda</taxon>
        <taxon>Hexapoda</taxon>
        <taxon>Insecta</taxon>
        <taxon>Pterygota</taxon>
        <taxon>Neoptera</taxon>
        <taxon>Endopterygota</taxon>
        <taxon>Lepidoptera</taxon>
        <taxon>Glossata</taxon>
        <taxon>Ditrysia</taxon>
        <taxon>Tineoidea</taxon>
        <taxon>Psychidae</taxon>
        <taxon>Oiketicinae</taxon>
        <taxon>Eumeta</taxon>
    </lineage>
</organism>
<protein>
    <submittedName>
        <fullName evidence="2">Uncharacterized protein</fullName>
    </submittedName>
</protein>
<dbReference type="EMBL" id="BGZK01000360">
    <property type="protein sequence ID" value="GBP39135.1"/>
    <property type="molecule type" value="Genomic_DNA"/>
</dbReference>
<gene>
    <name evidence="2" type="ORF">EVAR_27095_1</name>
</gene>
<dbReference type="AlphaFoldDB" id="A0A4C1VMZ2"/>
<reference evidence="2 3" key="1">
    <citation type="journal article" date="2019" name="Commun. Biol.">
        <title>The bagworm genome reveals a unique fibroin gene that provides high tensile strength.</title>
        <authorList>
            <person name="Kono N."/>
            <person name="Nakamura H."/>
            <person name="Ohtoshi R."/>
            <person name="Tomita M."/>
            <person name="Numata K."/>
            <person name="Arakawa K."/>
        </authorList>
    </citation>
    <scope>NUCLEOTIDE SEQUENCE [LARGE SCALE GENOMIC DNA]</scope>
</reference>
<feature type="region of interest" description="Disordered" evidence="1">
    <location>
        <begin position="99"/>
        <end position="131"/>
    </location>
</feature>
<proteinExistence type="predicted"/>
<evidence type="ECO:0000313" key="2">
    <source>
        <dbReference type="EMBL" id="GBP39135.1"/>
    </source>
</evidence>
<accession>A0A4C1VMZ2</accession>